<feature type="compositionally biased region" description="Basic and acidic residues" evidence="1">
    <location>
        <begin position="24"/>
        <end position="53"/>
    </location>
</feature>
<name>A0A169RAS6_9HYPH</name>
<feature type="region of interest" description="Disordered" evidence="1">
    <location>
        <begin position="1"/>
        <end position="55"/>
    </location>
</feature>
<dbReference type="EMBL" id="AP014809">
    <property type="protein sequence ID" value="BAU92442.1"/>
    <property type="molecule type" value="Genomic_DNA"/>
</dbReference>
<sequence>MARPPASERSLARDRPASAASAPPERRQPRRSPDGRHTDKAYDAKARRQECRARGMVSRITRNDIESSERLGRDRWVIERTYARFNRFRPLPIRNERRADIDKAFTSRIPQPD</sequence>
<dbReference type="Proteomes" id="UP000218288">
    <property type="component" value="Chromosome"/>
</dbReference>
<organism evidence="2 3">
    <name type="scientific">Methylorubrum populi</name>
    <dbReference type="NCBI Taxonomy" id="223967"/>
    <lineage>
        <taxon>Bacteria</taxon>
        <taxon>Pseudomonadati</taxon>
        <taxon>Pseudomonadota</taxon>
        <taxon>Alphaproteobacteria</taxon>
        <taxon>Hyphomicrobiales</taxon>
        <taxon>Methylobacteriaceae</taxon>
        <taxon>Methylorubrum</taxon>
    </lineage>
</organism>
<proteinExistence type="predicted"/>
<reference evidence="2 3" key="1">
    <citation type="journal article" date="2016" name="Genome Announc.">
        <title>Complete Genome Sequence of Methylobacterium populi P-1M, Isolated from Pink-Pigmented Household Biofilm.</title>
        <authorList>
            <person name="Morohoshi T."/>
            <person name="Ikeda T."/>
        </authorList>
    </citation>
    <scope>NUCLEOTIDE SEQUENCE [LARGE SCALE GENOMIC DNA]</scope>
    <source>
        <strain evidence="2 3">P-1M</strain>
    </source>
</reference>
<evidence type="ECO:0000256" key="1">
    <source>
        <dbReference type="SAM" id="MobiDB-lite"/>
    </source>
</evidence>
<dbReference type="AlphaFoldDB" id="A0A169RAS6"/>
<accession>A0A169RAS6</accession>
<protein>
    <submittedName>
        <fullName evidence="2">Transposase</fullName>
    </submittedName>
</protein>
<evidence type="ECO:0000313" key="2">
    <source>
        <dbReference type="EMBL" id="BAU92442.1"/>
    </source>
</evidence>
<gene>
    <name evidence="2" type="ORF">MPPM_3837</name>
</gene>
<evidence type="ECO:0000313" key="3">
    <source>
        <dbReference type="Proteomes" id="UP000218288"/>
    </source>
</evidence>